<gene>
    <name evidence="1" type="ORF">NEF87_004002</name>
</gene>
<keyword evidence="2" id="KW-1185">Reference proteome</keyword>
<dbReference type="EMBL" id="CP104013">
    <property type="protein sequence ID" value="UYP47717.1"/>
    <property type="molecule type" value="Genomic_DNA"/>
</dbReference>
<proteinExistence type="predicted"/>
<accession>A0ABY6HW24</accession>
<dbReference type="Proteomes" id="UP001208689">
    <property type="component" value="Chromosome"/>
</dbReference>
<protein>
    <submittedName>
        <fullName evidence="1">Uncharacterized protein</fullName>
    </submittedName>
</protein>
<name>A0ABY6HW24_9ARCH</name>
<reference evidence="1" key="1">
    <citation type="submission" date="2022-09" db="EMBL/GenBank/DDBJ databases">
        <title>Actin cytoskeleton and complex cell architecture in an #Asgard archaeon.</title>
        <authorList>
            <person name="Ponce Toledo R.I."/>
            <person name="Schleper C."/>
            <person name="Rodrigues Oliveira T."/>
            <person name="Wollweber F."/>
            <person name="Xu J."/>
            <person name="Rittmann S."/>
            <person name="Klingl A."/>
            <person name="Pilhofer M."/>
        </authorList>
    </citation>
    <scope>NUCLEOTIDE SEQUENCE</scope>
    <source>
        <strain evidence="1">B-35</strain>
    </source>
</reference>
<organism evidence="1 2">
    <name type="scientific">Candidatus Lokiarchaeum ossiferum</name>
    <dbReference type="NCBI Taxonomy" id="2951803"/>
    <lineage>
        <taxon>Archaea</taxon>
        <taxon>Promethearchaeati</taxon>
        <taxon>Promethearchaeota</taxon>
        <taxon>Promethearchaeia</taxon>
        <taxon>Promethearchaeales</taxon>
        <taxon>Promethearchaeaceae</taxon>
        <taxon>Candidatus Lokiarchaeum</taxon>
    </lineage>
</organism>
<sequence length="159" mass="18961">MDSVIIKWSELNQKFLKNPKNYLEYLNQDQKDPRVYMEYVEDGILFVYQNAEVFIDVMTSVTAEVAENIHKYDLPDENFFEDMFISRSEFPSEGLTCKIEVITGNAKTYFPVLSDFVHFLMPESILKFSKTNYLELFLPNFEMLQMYSKSLYIRFFLKK</sequence>
<evidence type="ECO:0000313" key="2">
    <source>
        <dbReference type="Proteomes" id="UP001208689"/>
    </source>
</evidence>
<evidence type="ECO:0000313" key="1">
    <source>
        <dbReference type="EMBL" id="UYP47717.1"/>
    </source>
</evidence>